<dbReference type="OrthoDB" id="8194732at2759"/>
<feature type="domain" description="Chitin-binding type-2" evidence="2">
    <location>
        <begin position="25"/>
        <end position="87"/>
    </location>
</feature>
<dbReference type="InterPro" id="IPR002557">
    <property type="entry name" value="Chitin-bd_dom"/>
</dbReference>
<name>A0A1J1I5X5_9DIPT</name>
<feature type="signal peptide" evidence="1">
    <location>
        <begin position="1"/>
        <end position="23"/>
    </location>
</feature>
<dbReference type="SUPFAM" id="SSF57625">
    <property type="entry name" value="Invertebrate chitin-binding proteins"/>
    <property type="match status" value="1"/>
</dbReference>
<organism evidence="3 4">
    <name type="scientific">Clunio marinus</name>
    <dbReference type="NCBI Taxonomy" id="568069"/>
    <lineage>
        <taxon>Eukaryota</taxon>
        <taxon>Metazoa</taxon>
        <taxon>Ecdysozoa</taxon>
        <taxon>Arthropoda</taxon>
        <taxon>Hexapoda</taxon>
        <taxon>Insecta</taxon>
        <taxon>Pterygota</taxon>
        <taxon>Neoptera</taxon>
        <taxon>Endopterygota</taxon>
        <taxon>Diptera</taxon>
        <taxon>Nematocera</taxon>
        <taxon>Chironomoidea</taxon>
        <taxon>Chironomidae</taxon>
        <taxon>Clunio</taxon>
    </lineage>
</organism>
<keyword evidence="1" id="KW-0732">Signal</keyword>
<proteinExistence type="predicted"/>
<evidence type="ECO:0000259" key="2">
    <source>
        <dbReference type="PROSITE" id="PS50940"/>
    </source>
</evidence>
<evidence type="ECO:0000313" key="4">
    <source>
        <dbReference type="Proteomes" id="UP000183832"/>
    </source>
</evidence>
<sequence length="87" mass="10119">MKFTVQIVCAIALVMIMVGGVIGQRPSCWEHIRDDPDNIDEVYFPHESNCQYYYQCSMHGLVRMKCQTGMHFDRENNQCGRPDEVEC</sequence>
<dbReference type="SMART" id="SM00494">
    <property type="entry name" value="ChtBD2"/>
    <property type="match status" value="1"/>
</dbReference>
<dbReference type="Pfam" id="PF01607">
    <property type="entry name" value="CBM_14"/>
    <property type="match status" value="1"/>
</dbReference>
<gene>
    <name evidence="3" type="ORF">CLUMA_CG009047</name>
</gene>
<dbReference type="GO" id="GO:0008061">
    <property type="term" value="F:chitin binding"/>
    <property type="evidence" value="ECO:0007669"/>
    <property type="project" value="InterPro"/>
</dbReference>
<dbReference type="EMBL" id="CVRI01000042">
    <property type="protein sequence ID" value="CRK95587.1"/>
    <property type="molecule type" value="Genomic_DNA"/>
</dbReference>
<keyword evidence="4" id="KW-1185">Reference proteome</keyword>
<dbReference type="Proteomes" id="UP000183832">
    <property type="component" value="Unassembled WGS sequence"/>
</dbReference>
<dbReference type="AlphaFoldDB" id="A0A1J1I5X5"/>
<evidence type="ECO:0000313" key="3">
    <source>
        <dbReference type="EMBL" id="CRK95587.1"/>
    </source>
</evidence>
<accession>A0A1J1I5X5</accession>
<feature type="chain" id="PRO_5012091319" evidence="1">
    <location>
        <begin position="24"/>
        <end position="87"/>
    </location>
</feature>
<dbReference type="InterPro" id="IPR036508">
    <property type="entry name" value="Chitin-bd_dom_sf"/>
</dbReference>
<protein>
    <submittedName>
        <fullName evidence="3">CLUMA_CG009047, isoform A</fullName>
    </submittedName>
</protein>
<evidence type="ECO:0000256" key="1">
    <source>
        <dbReference type="SAM" id="SignalP"/>
    </source>
</evidence>
<dbReference type="Gene3D" id="2.170.140.10">
    <property type="entry name" value="Chitin binding domain"/>
    <property type="match status" value="1"/>
</dbReference>
<dbReference type="PROSITE" id="PS50940">
    <property type="entry name" value="CHIT_BIND_II"/>
    <property type="match status" value="1"/>
</dbReference>
<dbReference type="GO" id="GO:0005576">
    <property type="term" value="C:extracellular region"/>
    <property type="evidence" value="ECO:0007669"/>
    <property type="project" value="InterPro"/>
</dbReference>
<reference evidence="3 4" key="1">
    <citation type="submission" date="2015-04" db="EMBL/GenBank/DDBJ databases">
        <authorList>
            <person name="Syromyatnikov M.Y."/>
            <person name="Popov V.N."/>
        </authorList>
    </citation>
    <scope>NUCLEOTIDE SEQUENCE [LARGE SCALE GENOMIC DNA]</scope>
</reference>